<dbReference type="AlphaFoldDB" id="A0AAW2N3Q4"/>
<feature type="transmembrane region" description="Helical" evidence="1">
    <location>
        <begin position="42"/>
        <end position="62"/>
    </location>
</feature>
<accession>A0AAW2N3Q4</accession>
<dbReference type="GO" id="GO:0016409">
    <property type="term" value="F:palmitoyltransferase activity"/>
    <property type="evidence" value="ECO:0007669"/>
    <property type="project" value="InterPro"/>
</dbReference>
<evidence type="ECO:0000256" key="1">
    <source>
        <dbReference type="SAM" id="Phobius"/>
    </source>
</evidence>
<name>A0AAW2N3Q4_9LAMI</name>
<organism evidence="2">
    <name type="scientific">Sesamum angustifolium</name>
    <dbReference type="NCBI Taxonomy" id="2727405"/>
    <lineage>
        <taxon>Eukaryota</taxon>
        <taxon>Viridiplantae</taxon>
        <taxon>Streptophyta</taxon>
        <taxon>Embryophyta</taxon>
        <taxon>Tracheophyta</taxon>
        <taxon>Spermatophyta</taxon>
        <taxon>Magnoliopsida</taxon>
        <taxon>eudicotyledons</taxon>
        <taxon>Gunneridae</taxon>
        <taxon>Pentapetalae</taxon>
        <taxon>asterids</taxon>
        <taxon>lamiids</taxon>
        <taxon>Lamiales</taxon>
        <taxon>Pedaliaceae</taxon>
        <taxon>Sesamum</taxon>
    </lineage>
</organism>
<protein>
    <recommendedName>
        <fullName evidence="3">Protein S-acyltransferase</fullName>
    </recommendedName>
</protein>
<evidence type="ECO:0008006" key="3">
    <source>
        <dbReference type="Google" id="ProtNLM"/>
    </source>
</evidence>
<gene>
    <name evidence="2" type="ORF">Sangu_1352000</name>
</gene>
<reference evidence="2" key="2">
    <citation type="journal article" date="2024" name="Plant">
        <title>Genomic evolution and insights into agronomic trait innovations of Sesamum species.</title>
        <authorList>
            <person name="Miao H."/>
            <person name="Wang L."/>
            <person name="Qu L."/>
            <person name="Liu H."/>
            <person name="Sun Y."/>
            <person name="Le M."/>
            <person name="Wang Q."/>
            <person name="Wei S."/>
            <person name="Zheng Y."/>
            <person name="Lin W."/>
            <person name="Duan Y."/>
            <person name="Cao H."/>
            <person name="Xiong S."/>
            <person name="Wang X."/>
            <person name="Wei L."/>
            <person name="Li C."/>
            <person name="Ma Q."/>
            <person name="Ju M."/>
            <person name="Zhao R."/>
            <person name="Li G."/>
            <person name="Mu C."/>
            <person name="Tian Q."/>
            <person name="Mei H."/>
            <person name="Zhang T."/>
            <person name="Gao T."/>
            <person name="Zhang H."/>
        </authorList>
    </citation>
    <scope>NUCLEOTIDE SEQUENCE</scope>
    <source>
        <strain evidence="2">G01</strain>
    </source>
</reference>
<dbReference type="InterPro" id="IPR039859">
    <property type="entry name" value="PFA4/ZDH16/20/ERF2-like"/>
</dbReference>
<comment type="caution">
    <text evidence="2">The sequence shown here is derived from an EMBL/GenBank/DDBJ whole genome shotgun (WGS) entry which is preliminary data.</text>
</comment>
<feature type="transmembrane region" description="Helical" evidence="1">
    <location>
        <begin position="7"/>
        <end position="30"/>
    </location>
</feature>
<proteinExistence type="predicted"/>
<dbReference type="EMBL" id="JACGWK010000008">
    <property type="protein sequence ID" value="KAL0338299.1"/>
    <property type="molecule type" value="Genomic_DNA"/>
</dbReference>
<dbReference type="PANTHER" id="PTHR12246">
    <property type="entry name" value="PALMITOYLTRANSFERASE ZDHHC16"/>
    <property type="match status" value="1"/>
</dbReference>
<feature type="transmembrane region" description="Helical" evidence="1">
    <location>
        <begin position="116"/>
        <end position="141"/>
    </location>
</feature>
<keyword evidence="1" id="KW-0812">Transmembrane</keyword>
<keyword evidence="1" id="KW-0472">Membrane</keyword>
<evidence type="ECO:0000313" key="2">
    <source>
        <dbReference type="EMBL" id="KAL0338299.1"/>
    </source>
</evidence>
<sequence>MTRGCKFSFHVAIVIAAITYIYFSTVFVFIDRWFGLWSSPGMLHAVVFTFLAVMCISSYRLAIYTDPGRVPASFVPDIEDATNPIHDQTQGGRFEVLLLGSVTVDSQNDIDDSDRIIHVISGLLLVPLSLALGFFLGWHIYLIVQNKTTIEYHEGVRAMWLAEKGGQLYSHPYDIGVYENLTAILGPTILCWLCPTTGHVGSGLRFQTKYDRLTVSSAPD</sequence>
<keyword evidence="1" id="KW-1133">Transmembrane helix</keyword>
<reference evidence="2" key="1">
    <citation type="submission" date="2020-06" db="EMBL/GenBank/DDBJ databases">
        <authorList>
            <person name="Li T."/>
            <person name="Hu X."/>
            <person name="Zhang T."/>
            <person name="Song X."/>
            <person name="Zhang H."/>
            <person name="Dai N."/>
            <person name="Sheng W."/>
            <person name="Hou X."/>
            <person name="Wei L."/>
        </authorList>
    </citation>
    <scope>NUCLEOTIDE SEQUENCE</scope>
    <source>
        <strain evidence="2">G01</strain>
        <tissue evidence="2">Leaf</tissue>
    </source>
</reference>